<dbReference type="EMBL" id="CH473975">
    <property type="protein sequence ID" value="EDL95678.1"/>
    <property type="molecule type" value="Genomic_DNA"/>
</dbReference>
<protein>
    <submittedName>
        <fullName evidence="2">RCG58035</fullName>
    </submittedName>
</protein>
<reference evidence="3" key="1">
    <citation type="submission" date="2005-09" db="EMBL/GenBank/DDBJ databases">
        <authorList>
            <person name="Mural R.J."/>
            <person name="Li P.W."/>
            <person name="Adams M.D."/>
            <person name="Amanatides P.G."/>
            <person name="Baden-Tillson H."/>
            <person name="Barnstead M."/>
            <person name="Chin S.H."/>
            <person name="Dew I."/>
            <person name="Evans C.A."/>
            <person name="Ferriera S."/>
            <person name="Flanigan M."/>
            <person name="Fosler C."/>
            <person name="Glodek A."/>
            <person name="Gu Z."/>
            <person name="Holt R.A."/>
            <person name="Jennings D."/>
            <person name="Kraft C.L."/>
            <person name="Lu F."/>
            <person name="Nguyen T."/>
            <person name="Nusskern D.R."/>
            <person name="Pfannkoch C.M."/>
            <person name="Sitter C."/>
            <person name="Sutton G.G."/>
            <person name="Venter J.C."/>
            <person name="Wang Z."/>
            <person name="Woodage T."/>
            <person name="Zheng X.H."/>
            <person name="Zhong F."/>
        </authorList>
    </citation>
    <scope>NUCLEOTIDE SEQUENCE [LARGE SCALE GENOMIC DNA]</scope>
    <source>
        <strain>BN</strain>
        <strain evidence="3">Sprague-Dawley</strain>
    </source>
</reference>
<evidence type="ECO:0000313" key="3">
    <source>
        <dbReference type="Proteomes" id="UP000234681"/>
    </source>
</evidence>
<accession>A6J505</accession>
<name>A6J505_RAT</name>
<dbReference type="AlphaFoldDB" id="A6J505"/>
<dbReference type="Proteomes" id="UP000234681">
    <property type="component" value="Chromosome 8"/>
</dbReference>
<evidence type="ECO:0000256" key="1">
    <source>
        <dbReference type="SAM" id="MobiDB-lite"/>
    </source>
</evidence>
<proteinExistence type="predicted"/>
<evidence type="ECO:0000313" key="2">
    <source>
        <dbReference type="EMBL" id="EDL95678.1"/>
    </source>
</evidence>
<feature type="region of interest" description="Disordered" evidence="1">
    <location>
        <begin position="1"/>
        <end position="34"/>
    </location>
</feature>
<organism evidence="2 3">
    <name type="scientific">Rattus norvegicus</name>
    <name type="common">Rat</name>
    <dbReference type="NCBI Taxonomy" id="10116"/>
    <lineage>
        <taxon>Eukaryota</taxon>
        <taxon>Metazoa</taxon>
        <taxon>Chordata</taxon>
        <taxon>Craniata</taxon>
        <taxon>Vertebrata</taxon>
        <taxon>Euteleostomi</taxon>
        <taxon>Mammalia</taxon>
        <taxon>Eutheria</taxon>
        <taxon>Euarchontoglires</taxon>
        <taxon>Glires</taxon>
        <taxon>Rodentia</taxon>
        <taxon>Myomorpha</taxon>
        <taxon>Muroidea</taxon>
        <taxon>Muridae</taxon>
        <taxon>Murinae</taxon>
        <taxon>Rattus</taxon>
    </lineage>
</organism>
<gene>
    <name evidence="2" type="ORF">rCG_58035</name>
</gene>
<sequence>MNQAGTLPSVLSSLTLIPPHPRRATPAGYPRDLNNGTVKRACLHSCM</sequence>
<feature type="compositionally biased region" description="Polar residues" evidence="1">
    <location>
        <begin position="1"/>
        <end position="15"/>
    </location>
</feature>